<dbReference type="InterPro" id="IPR001547">
    <property type="entry name" value="Glyco_hydro_5"/>
</dbReference>
<dbReference type="SUPFAM" id="SSF51445">
    <property type="entry name" value="(Trans)glycosidases"/>
    <property type="match status" value="1"/>
</dbReference>
<dbReference type="EMBL" id="CP042434">
    <property type="protein sequence ID" value="QEC72529.1"/>
    <property type="molecule type" value="Genomic_DNA"/>
</dbReference>
<evidence type="ECO:0000256" key="1">
    <source>
        <dbReference type="ARBA" id="ARBA00022801"/>
    </source>
</evidence>
<dbReference type="KEGG" id="agi:FSB73_13430"/>
<evidence type="ECO:0000259" key="4">
    <source>
        <dbReference type="Pfam" id="PF00150"/>
    </source>
</evidence>
<keyword evidence="2 3" id="KW-0326">Glycosidase</keyword>
<sequence length="631" mass="71215">MTYFDTDSHAPNYSAVVRLLNPLRSLYKSLLKTTLLLLAPVTLTFSFATKSEAQFLKVAGTQITDGTNTNFIIRGVGLGGYMLQEGYMFHVGFLGTQTKIREKIQDIVGAANTEKFYKDWHHKFIQKADIDSMAAWGFNAIRLPMHYNLFTLPIQKEPVAGQNTWLPEGFTLVDSLLSWCTQAHIYLILDLHAAPGGQGGDLPISDRDPQLPSLWQSKANQDKTVALWEKLAERYKDAPYIGGYDLLNETNWGFTDSTDTRGTREQKNQPLWDLLKRITLAIRRLDKRHMVILEGNGFANNYHGLDSLWDNNIVLSFHKYGNFNTQKSIQYFLDLREKLHAPIWLGESGENSNNWYTHCIRLMEDNQIGWSWWPWKKMGLNNPLEIKTPKNYQAFIRYSAGKGPKPDSATGKEILSEWLKNIQIGHNIIHRDVIYSMFQSVQHPATAPFAPYALGKRPCYILAADYDLGGNGYGYLDKDTARYQYTPGVHTDGNKGHQYRNDGVDIRIDSTTGKPYVFSIQDGEWLSYSLQIADAGKYRLQLDYAIGQTKENADTTAHIDILQGTTKVGQLDLDLGLGTQQEPGSPQNKHFTISKPINIGLGASSNAGPIRLKFNHSGLLLRGIIIKEMGQ</sequence>
<organism evidence="5 6">
    <name type="scientific">Arachidicoccus ginsenosidivorans</name>
    <dbReference type="NCBI Taxonomy" id="496057"/>
    <lineage>
        <taxon>Bacteria</taxon>
        <taxon>Pseudomonadati</taxon>
        <taxon>Bacteroidota</taxon>
        <taxon>Chitinophagia</taxon>
        <taxon>Chitinophagales</taxon>
        <taxon>Chitinophagaceae</taxon>
        <taxon>Arachidicoccus</taxon>
    </lineage>
</organism>
<reference evidence="5 6" key="1">
    <citation type="journal article" date="2017" name="Int. J. Syst. Evol. Microbiol.">
        <title>Arachidicoccus ginsenosidivorans sp. nov., with ginsenoside-converting activity isolated from ginseng cultivating soil.</title>
        <authorList>
            <person name="Siddiqi M.Z."/>
            <person name="Aslam Z."/>
            <person name="Im W.T."/>
        </authorList>
    </citation>
    <scope>NUCLEOTIDE SEQUENCE [LARGE SCALE GENOMIC DNA]</scope>
    <source>
        <strain evidence="5 6">Gsoil 809</strain>
    </source>
</reference>
<dbReference type="Pfam" id="PF00150">
    <property type="entry name" value="Cellulase"/>
    <property type="match status" value="1"/>
</dbReference>
<dbReference type="GO" id="GO:0005576">
    <property type="term" value="C:extracellular region"/>
    <property type="evidence" value="ECO:0007669"/>
    <property type="project" value="TreeGrafter"/>
</dbReference>
<dbReference type="PANTHER" id="PTHR31297">
    <property type="entry name" value="GLUCAN ENDO-1,6-BETA-GLUCOSIDASE B"/>
    <property type="match status" value="1"/>
</dbReference>
<keyword evidence="1 3" id="KW-0378">Hydrolase</keyword>
<dbReference type="AlphaFoldDB" id="A0A5B8VMH0"/>
<dbReference type="RefSeq" id="WP_146783103.1">
    <property type="nucleotide sequence ID" value="NZ_CP042434.1"/>
</dbReference>
<evidence type="ECO:0000313" key="5">
    <source>
        <dbReference type="EMBL" id="QEC72529.1"/>
    </source>
</evidence>
<accession>A0A5B8VMH0</accession>
<evidence type="ECO:0000256" key="2">
    <source>
        <dbReference type="ARBA" id="ARBA00023295"/>
    </source>
</evidence>
<keyword evidence="6" id="KW-1185">Reference proteome</keyword>
<dbReference type="GO" id="GO:0009251">
    <property type="term" value="P:glucan catabolic process"/>
    <property type="evidence" value="ECO:0007669"/>
    <property type="project" value="TreeGrafter"/>
</dbReference>
<name>A0A5B8VMH0_9BACT</name>
<protein>
    <submittedName>
        <fullName evidence="5">Cellulase family glycosylhydrolase</fullName>
    </submittedName>
</protein>
<dbReference type="PANTHER" id="PTHR31297:SF13">
    <property type="entry name" value="PUTATIVE-RELATED"/>
    <property type="match status" value="1"/>
</dbReference>
<dbReference type="Proteomes" id="UP000321291">
    <property type="component" value="Chromosome"/>
</dbReference>
<dbReference type="OrthoDB" id="9800955at2"/>
<dbReference type="Gene3D" id="2.60.120.260">
    <property type="entry name" value="Galactose-binding domain-like"/>
    <property type="match status" value="1"/>
</dbReference>
<dbReference type="InterPro" id="IPR017853">
    <property type="entry name" value="GH"/>
</dbReference>
<proteinExistence type="inferred from homology"/>
<evidence type="ECO:0000256" key="3">
    <source>
        <dbReference type="RuleBase" id="RU361153"/>
    </source>
</evidence>
<comment type="similarity">
    <text evidence="3">Belongs to the glycosyl hydrolase 5 (cellulase A) family.</text>
</comment>
<gene>
    <name evidence="5" type="ORF">FSB73_13430</name>
</gene>
<feature type="domain" description="Glycoside hydrolase family 5" evidence="4">
    <location>
        <begin position="114"/>
        <end position="377"/>
    </location>
</feature>
<dbReference type="GO" id="GO:0009986">
    <property type="term" value="C:cell surface"/>
    <property type="evidence" value="ECO:0007669"/>
    <property type="project" value="TreeGrafter"/>
</dbReference>
<dbReference type="InterPro" id="IPR050386">
    <property type="entry name" value="Glycosyl_hydrolase_5"/>
</dbReference>
<dbReference type="CDD" id="cd04080">
    <property type="entry name" value="CBM6_cellulase-like"/>
    <property type="match status" value="1"/>
</dbReference>
<dbReference type="GO" id="GO:0008422">
    <property type="term" value="F:beta-glucosidase activity"/>
    <property type="evidence" value="ECO:0007669"/>
    <property type="project" value="TreeGrafter"/>
</dbReference>
<dbReference type="Gene3D" id="3.20.20.80">
    <property type="entry name" value="Glycosidases"/>
    <property type="match status" value="1"/>
</dbReference>
<evidence type="ECO:0000313" key="6">
    <source>
        <dbReference type="Proteomes" id="UP000321291"/>
    </source>
</evidence>